<dbReference type="InterPro" id="IPR005135">
    <property type="entry name" value="Endo/exonuclease/phosphatase"/>
</dbReference>
<evidence type="ECO:0000313" key="3">
    <source>
        <dbReference type="Proteomes" id="UP001324115"/>
    </source>
</evidence>
<proteinExistence type="predicted"/>
<reference evidence="2 3" key="1">
    <citation type="journal article" date="2023" name="G3 (Bethesda)">
        <title>A haplotype-resolved chromosome-scale genome for Quercus rubra L. provides insights into the genetics of adaptive traits for red oak species.</title>
        <authorList>
            <person name="Kapoor B."/>
            <person name="Jenkins J."/>
            <person name="Schmutz J."/>
            <person name="Zhebentyayeva T."/>
            <person name="Kuelheim C."/>
            <person name="Coggeshall M."/>
            <person name="Heim C."/>
            <person name="Lasky J.R."/>
            <person name="Leites L."/>
            <person name="Islam-Faridi N."/>
            <person name="Romero-Severson J."/>
            <person name="DeLeo V.L."/>
            <person name="Lucas S.M."/>
            <person name="Lazic D."/>
            <person name="Gailing O."/>
            <person name="Carlson J."/>
            <person name="Staton M."/>
        </authorList>
    </citation>
    <scope>NUCLEOTIDE SEQUENCE [LARGE SCALE GENOMIC DNA]</scope>
    <source>
        <strain evidence="2">Pseudo-F2</strain>
    </source>
</reference>
<comment type="caution">
    <text evidence="2">The sequence shown here is derived from an EMBL/GenBank/DDBJ whole genome shotgun (WGS) entry which is preliminary data.</text>
</comment>
<protein>
    <recommendedName>
        <fullName evidence="1">Endonuclease/exonuclease/phosphatase domain-containing protein</fullName>
    </recommendedName>
</protein>
<dbReference type="InterPro" id="IPR036691">
    <property type="entry name" value="Endo/exonu/phosph_ase_sf"/>
</dbReference>
<name>A0AAN7EIQ5_QUERU</name>
<dbReference type="EMBL" id="JAXUIC010000009">
    <property type="protein sequence ID" value="KAK4572635.1"/>
    <property type="molecule type" value="Genomic_DNA"/>
</dbReference>
<sequence length="364" mass="41834">MNLKILSWNVRGLNNPQKRDTVKNLLNEWKCDVVCFQETKLDSVNSAVVKGLWSSPFIDWVALDAIHTAGGVILAWDMRGVVDGFDWICTGVYGLNIDGLRDALWTELDSVRGRWNVTWCVFGDFNIIRYPAESLDCTSFSPAMFKFSDFIERNFLVDIPLVGGEYTWFRDSENPSMSRMDRVLVSADCKDHFLNVTQRPLPRVISNHCLLLVEAGGMLRGKTSFKFENMWLKMEGFVDLMRGWWNGYHFVGSPSYVLACKLKALKGDLKHWNKHVFGDESFRKKCLLAKLLDLDLREGMQSLSLADSARRVEIKADIEYLAPLEDISWRQKSKALYLKEGDNNTRFFHRLANSHRCINAIVKL</sequence>
<dbReference type="GO" id="GO:0003824">
    <property type="term" value="F:catalytic activity"/>
    <property type="evidence" value="ECO:0007669"/>
    <property type="project" value="InterPro"/>
</dbReference>
<evidence type="ECO:0000259" key="1">
    <source>
        <dbReference type="Pfam" id="PF03372"/>
    </source>
</evidence>
<dbReference type="Pfam" id="PF03372">
    <property type="entry name" value="Exo_endo_phos"/>
    <property type="match status" value="1"/>
</dbReference>
<accession>A0AAN7EIQ5</accession>
<gene>
    <name evidence="2" type="ORF">RGQ29_030880</name>
</gene>
<dbReference type="AlphaFoldDB" id="A0AAN7EIQ5"/>
<evidence type="ECO:0000313" key="2">
    <source>
        <dbReference type="EMBL" id="KAK4572635.1"/>
    </source>
</evidence>
<keyword evidence="3" id="KW-1185">Reference proteome</keyword>
<dbReference type="Proteomes" id="UP001324115">
    <property type="component" value="Unassembled WGS sequence"/>
</dbReference>
<dbReference type="Gene3D" id="3.60.10.10">
    <property type="entry name" value="Endonuclease/exonuclease/phosphatase"/>
    <property type="match status" value="1"/>
</dbReference>
<feature type="domain" description="Endonuclease/exonuclease/phosphatase" evidence="1">
    <location>
        <begin position="6"/>
        <end position="190"/>
    </location>
</feature>
<dbReference type="SUPFAM" id="SSF56219">
    <property type="entry name" value="DNase I-like"/>
    <property type="match status" value="1"/>
</dbReference>
<dbReference type="PANTHER" id="PTHR33710:SF71">
    <property type="entry name" value="ENDONUCLEASE_EXONUCLEASE_PHOSPHATASE DOMAIN-CONTAINING PROTEIN"/>
    <property type="match status" value="1"/>
</dbReference>
<organism evidence="2 3">
    <name type="scientific">Quercus rubra</name>
    <name type="common">Northern red oak</name>
    <name type="synonym">Quercus borealis</name>
    <dbReference type="NCBI Taxonomy" id="3512"/>
    <lineage>
        <taxon>Eukaryota</taxon>
        <taxon>Viridiplantae</taxon>
        <taxon>Streptophyta</taxon>
        <taxon>Embryophyta</taxon>
        <taxon>Tracheophyta</taxon>
        <taxon>Spermatophyta</taxon>
        <taxon>Magnoliopsida</taxon>
        <taxon>eudicotyledons</taxon>
        <taxon>Gunneridae</taxon>
        <taxon>Pentapetalae</taxon>
        <taxon>rosids</taxon>
        <taxon>fabids</taxon>
        <taxon>Fagales</taxon>
        <taxon>Fagaceae</taxon>
        <taxon>Quercus</taxon>
    </lineage>
</organism>
<dbReference type="PANTHER" id="PTHR33710">
    <property type="entry name" value="BNAC02G09200D PROTEIN"/>
    <property type="match status" value="1"/>
</dbReference>